<dbReference type="GeneID" id="15803543"/>
<dbReference type="SUPFAM" id="SSF48371">
    <property type="entry name" value="ARM repeat"/>
    <property type="match status" value="1"/>
</dbReference>
<dbReference type="STRING" id="1537102.L0AYA1"/>
<dbReference type="GO" id="GO:0043161">
    <property type="term" value="P:proteasome-mediated ubiquitin-dependent protein catabolic process"/>
    <property type="evidence" value="ECO:0007669"/>
    <property type="project" value="TreeGrafter"/>
</dbReference>
<evidence type="ECO:0000313" key="10">
    <source>
        <dbReference type="Proteomes" id="UP000031512"/>
    </source>
</evidence>
<evidence type="ECO:0000259" key="8">
    <source>
        <dbReference type="PROSITE" id="PS50237"/>
    </source>
</evidence>
<dbReference type="eggNOG" id="KOG0168">
    <property type="taxonomic scope" value="Eukaryota"/>
</dbReference>
<dbReference type="Proteomes" id="UP000031512">
    <property type="component" value="Chromosome 1"/>
</dbReference>
<feature type="domain" description="HECT" evidence="8">
    <location>
        <begin position="1303"/>
        <end position="1566"/>
    </location>
</feature>
<dbReference type="SUPFAM" id="SSF56204">
    <property type="entry name" value="Hect, E3 ligase catalytic domain"/>
    <property type="match status" value="1"/>
</dbReference>
<keyword evidence="10" id="KW-1185">Reference proteome</keyword>
<dbReference type="GO" id="GO:0000209">
    <property type="term" value="P:protein polyubiquitination"/>
    <property type="evidence" value="ECO:0007669"/>
    <property type="project" value="TreeGrafter"/>
</dbReference>
<evidence type="ECO:0000256" key="2">
    <source>
        <dbReference type="ARBA" id="ARBA00006331"/>
    </source>
</evidence>
<dbReference type="Gene3D" id="3.30.2410.10">
    <property type="entry name" value="Hect, E3 ligase catalytic domain"/>
    <property type="match status" value="1"/>
</dbReference>
<keyword evidence="4 9" id="KW-0808">Transferase</keyword>
<comment type="catalytic activity">
    <reaction evidence="1">
        <text>S-ubiquitinyl-[E2 ubiquitin-conjugating enzyme]-L-cysteine + [acceptor protein]-L-lysine = [E2 ubiquitin-conjugating enzyme]-L-cysteine + N(6)-ubiquitinyl-[acceptor protein]-L-lysine.</text>
        <dbReference type="EC" id="2.3.2.26"/>
    </reaction>
</comment>
<reference evidence="9 10" key="1">
    <citation type="journal article" date="2012" name="BMC Genomics">
        <title>Comparative genomic analysis and phylogenetic position of Theileria equi.</title>
        <authorList>
            <person name="Kappmeyer L.S."/>
            <person name="Thiagarajan M."/>
            <person name="Herndon D.R."/>
            <person name="Ramsay J.D."/>
            <person name="Caler E."/>
            <person name="Djikeng A."/>
            <person name="Gillespie J.J."/>
            <person name="Lau A.O."/>
            <person name="Roalson E.H."/>
            <person name="Silva J.C."/>
            <person name="Silva M.G."/>
            <person name="Suarez C.E."/>
            <person name="Ueti M.W."/>
            <person name="Nene V.M."/>
            <person name="Mealey R.H."/>
            <person name="Knowles D.P."/>
            <person name="Brayton K.A."/>
        </authorList>
    </citation>
    <scope>NUCLEOTIDE SEQUENCE [LARGE SCALE GENOMIC DNA]</scope>
    <source>
        <strain evidence="9 10">WA</strain>
    </source>
</reference>
<evidence type="ECO:0000313" key="9">
    <source>
        <dbReference type="EMBL" id="AFZ80540.1"/>
    </source>
</evidence>
<evidence type="ECO:0000256" key="5">
    <source>
        <dbReference type="ARBA" id="ARBA00022786"/>
    </source>
</evidence>
<dbReference type="SMART" id="SM00119">
    <property type="entry name" value="HECTc"/>
    <property type="match status" value="1"/>
</dbReference>
<comment type="similarity">
    <text evidence="2">Belongs to the UPL family. K-HECT subfamily.</text>
</comment>
<dbReference type="PANTHER" id="PTHR45670">
    <property type="entry name" value="E3 UBIQUITIN-PROTEIN LIGASE TRIP12"/>
    <property type="match status" value="1"/>
</dbReference>
<dbReference type="PROSITE" id="PS50237">
    <property type="entry name" value="HECT"/>
    <property type="match status" value="1"/>
</dbReference>
<gene>
    <name evidence="9" type="ORF">BEWA_033970</name>
</gene>
<dbReference type="InterPro" id="IPR016024">
    <property type="entry name" value="ARM-type_fold"/>
</dbReference>
<dbReference type="Gene3D" id="3.90.1750.10">
    <property type="entry name" value="Hect, E3 ligase catalytic domains"/>
    <property type="match status" value="1"/>
</dbReference>
<dbReference type="GO" id="GO:0061630">
    <property type="term" value="F:ubiquitin protein ligase activity"/>
    <property type="evidence" value="ECO:0007669"/>
    <property type="project" value="UniProtKB-EC"/>
</dbReference>
<dbReference type="OrthoDB" id="409931at2759"/>
<dbReference type="Gene3D" id="3.30.2160.10">
    <property type="entry name" value="Hect, E3 ligase catalytic domain"/>
    <property type="match status" value="1"/>
</dbReference>
<dbReference type="EMBL" id="CP001669">
    <property type="protein sequence ID" value="AFZ80540.1"/>
    <property type="molecule type" value="Genomic_DNA"/>
</dbReference>
<evidence type="ECO:0000256" key="4">
    <source>
        <dbReference type="ARBA" id="ARBA00022679"/>
    </source>
</evidence>
<accession>L0AYA1</accession>
<evidence type="ECO:0000256" key="1">
    <source>
        <dbReference type="ARBA" id="ARBA00000885"/>
    </source>
</evidence>
<dbReference type="InterPro" id="IPR035983">
    <property type="entry name" value="Hect_E3_ubiquitin_ligase"/>
</dbReference>
<feature type="compositionally biased region" description="Basic and acidic residues" evidence="7">
    <location>
        <begin position="685"/>
        <end position="698"/>
    </location>
</feature>
<feature type="compositionally biased region" description="Basic and acidic residues" evidence="7">
    <location>
        <begin position="710"/>
        <end position="723"/>
    </location>
</feature>
<evidence type="ECO:0000256" key="6">
    <source>
        <dbReference type="PROSITE-ProRule" id="PRU00104"/>
    </source>
</evidence>
<feature type="region of interest" description="Disordered" evidence="7">
    <location>
        <begin position="685"/>
        <end position="724"/>
    </location>
</feature>
<feature type="active site" description="Glycyl thioester intermediate" evidence="6">
    <location>
        <position position="1533"/>
    </location>
</feature>
<sequence>MVESNDSGLSNNFDQIPLRMAGGIRGGKWIALISMLQSGSDSEQMIALTELSHALSYSDEDYLLGFPALSYIKVLMHILEFPHVKYSKHHTKDEDIAQKSDETAKIQLPYYELLSVYSKTFDDSTQCSKPAGIDDAVRSSLSSEDAQETKIQYMEEDDDSSEFLDPELMANKMITAASCINTILDVLPYATRYFRTHKVSLNVLVDKLNDIQYIDLAERVLLIVEKLSREIPVYLVKSGTMVAMLQYIDFFPLSIQVSSLSSVLNLARSVEKVGTFKKHVLPIFPSISTLLSNTEKKILHTVSSIWKEIVTAAVKLWMEDKEFMEQCISSITIHGVLEKFFQLIVTPNRISKIKVAECICTISKMAGSSIELTDRIFKLDILNHFSASLVTCSRGYLTVHGIVNLLISLLDSNDSDNLYQKRLEYYKENKENYNKLINIFPPDHLFDVYDLVLSQQLKDRIFFLIYKIMDIGSSIDSLSGVLTTLLPVSRLVELISFTLIGSSNSEDQLFVSINIITLLLKVFKQDVVVTLDRYGIFERLESIKVERFADEIKHICSFSGRTTEKNIIKVSNSDDILSDIRKNAGVWTVHELNQRVSMDIFTGIFHDVDNMTAFVKSIVQNAYSSTHLYYLWDAWVKLFEWNNNFAYATIDKVLSNDADPSWLIGGDPEIMNAMDLFYTLRGEKPPGKSVSSDEDKIDFGNIQTSKSGQHKSDSGESDVHDSMNPKLYGKRIKYAIDTLQRYMRKDILFFPFSQVIMDVKFRLKCSRHAENFKISTLSVFIPCTSAVNQLETLILTHVHNKTNEAQGNSVVPRKRAKYTFNPPSDLDHLDYYRVEIYINDILLPSKMSVYEALCRFTDRCNSEGAPKAYLERCYSLYYKLYKRTDLQCLEAYFNKKATPILTTVPAEVFSPVALYLDMLSYVVHCSPCTNLEHHISALRGTCSKLPLENVNELQRMALQRVLTDSQTHCPKICLQGLEQRSEFSGLIQVNTNHLLETVIMNMKRLDCVFNNKGSYKDLLLEAGYIFQGSKVDIDEEILLLLKMMSVLSTVYDALVYHESQPFDAIKNLDTHLSISKRMTLMLYSHLSSVDKSLSYRMPNWVYKIALTCPMIFSLESRRILFDLCSMDPNRILRQYSSRIKPLIDEMETKQDSTDTFDEYLREYLSNFRFGKTNVFNEVEDFVSLQKLKIKVNRDSILRDATYFLNKLENTRYMYDTTPKLEVEYKNEVGIGSGPTQEFYSLFIDGFISCQAPSLLECYNGFFFPSPHKCEYENLRTLPFLVNEVPREELDFSSMNTEAILFTYFKILGKMCAFSLLDGKIFDLTLHPLFWYYCQFPYSPRLYSIEALSHLDPELAKSLSRAQMSNIDDLYLTFSYQGYDLVENGGNIAVTRDNFADYVAQISKFKLDDGIRLQIWAFRYGYSMVLPLYTLWMYNHRELSLNVFGNYNTQQEFWKEEHLRSFILPDHGYDTDSKVYNNMINLMTEFSPEEQRSFLKFCTGAPILPRGGFAGLVPNMKIVKKGNDTRDLPSVMTCTNYLKLPDYKTVDELKFKLSQAISEGQNAFNLS</sequence>
<dbReference type="InterPro" id="IPR000569">
    <property type="entry name" value="HECT_dom"/>
</dbReference>
<dbReference type="Pfam" id="PF00632">
    <property type="entry name" value="HECT"/>
    <property type="match status" value="1"/>
</dbReference>
<dbReference type="InterPro" id="IPR045322">
    <property type="entry name" value="HECTD1/TRIP12-like"/>
</dbReference>
<dbReference type="InterPro" id="IPR011989">
    <property type="entry name" value="ARM-like"/>
</dbReference>
<dbReference type="PANTHER" id="PTHR45670:SF1">
    <property type="entry name" value="E3 UBIQUITIN-PROTEIN LIGASE HECTD1"/>
    <property type="match status" value="1"/>
</dbReference>
<name>L0AYA1_THEEQ</name>
<dbReference type="EC" id="2.3.2.26" evidence="3"/>
<proteinExistence type="inferred from homology"/>
<organism evidence="9 10">
    <name type="scientific">Theileria equi strain WA</name>
    <dbReference type="NCBI Taxonomy" id="1537102"/>
    <lineage>
        <taxon>Eukaryota</taxon>
        <taxon>Sar</taxon>
        <taxon>Alveolata</taxon>
        <taxon>Apicomplexa</taxon>
        <taxon>Aconoidasida</taxon>
        <taxon>Piroplasmida</taxon>
        <taxon>Theileriidae</taxon>
        <taxon>Theileria</taxon>
    </lineage>
</organism>
<dbReference type="VEuPathDB" id="PiroplasmaDB:BEWA_033970"/>
<keyword evidence="5 6" id="KW-0833">Ubl conjugation pathway</keyword>
<protein>
    <recommendedName>
        <fullName evidence="3">HECT-type E3 ubiquitin transferase</fullName>
        <ecNumber evidence="3">2.3.2.26</ecNumber>
    </recommendedName>
</protein>
<dbReference type="Gene3D" id="1.25.10.10">
    <property type="entry name" value="Leucine-rich Repeat Variant"/>
    <property type="match status" value="1"/>
</dbReference>
<evidence type="ECO:0000256" key="3">
    <source>
        <dbReference type="ARBA" id="ARBA00012485"/>
    </source>
</evidence>
<evidence type="ECO:0000256" key="7">
    <source>
        <dbReference type="SAM" id="MobiDB-lite"/>
    </source>
</evidence>
<dbReference type="RefSeq" id="XP_004830206.1">
    <property type="nucleotide sequence ID" value="XM_004830149.1"/>
</dbReference>
<dbReference type="KEGG" id="beq:BEWA_033970"/>
<dbReference type="eggNOG" id="KOG0170">
    <property type="taxonomic scope" value="Eukaryota"/>
</dbReference>